<dbReference type="AlphaFoldDB" id="A0A0A9AY53"/>
<evidence type="ECO:0000256" key="1">
    <source>
        <dbReference type="SAM" id="Phobius"/>
    </source>
</evidence>
<sequence length="49" mass="5360">MPPYSITSFRYLKIVQMIFQMLAAVLPSTGFINFAGVSSEGMHSASTTM</sequence>
<keyword evidence="1" id="KW-1133">Transmembrane helix</keyword>
<name>A0A0A9AY53_ARUDO</name>
<accession>A0A0A9AY53</accession>
<reference evidence="2" key="2">
    <citation type="journal article" date="2015" name="Data Brief">
        <title>Shoot transcriptome of the giant reed, Arundo donax.</title>
        <authorList>
            <person name="Barrero R.A."/>
            <person name="Guerrero F.D."/>
            <person name="Moolhuijzen P."/>
            <person name="Goolsby J.A."/>
            <person name="Tidwell J."/>
            <person name="Bellgard S.E."/>
            <person name="Bellgard M.I."/>
        </authorList>
    </citation>
    <scope>NUCLEOTIDE SEQUENCE</scope>
    <source>
        <tissue evidence="2">Shoot tissue taken approximately 20 cm above the soil surface</tissue>
    </source>
</reference>
<keyword evidence="1" id="KW-0472">Membrane</keyword>
<proteinExistence type="predicted"/>
<feature type="transmembrane region" description="Helical" evidence="1">
    <location>
        <begin position="12"/>
        <end position="34"/>
    </location>
</feature>
<evidence type="ECO:0000313" key="2">
    <source>
        <dbReference type="EMBL" id="JAD52007.1"/>
    </source>
</evidence>
<organism evidence="2">
    <name type="scientific">Arundo donax</name>
    <name type="common">Giant reed</name>
    <name type="synonym">Donax arundinaceus</name>
    <dbReference type="NCBI Taxonomy" id="35708"/>
    <lineage>
        <taxon>Eukaryota</taxon>
        <taxon>Viridiplantae</taxon>
        <taxon>Streptophyta</taxon>
        <taxon>Embryophyta</taxon>
        <taxon>Tracheophyta</taxon>
        <taxon>Spermatophyta</taxon>
        <taxon>Magnoliopsida</taxon>
        <taxon>Liliopsida</taxon>
        <taxon>Poales</taxon>
        <taxon>Poaceae</taxon>
        <taxon>PACMAD clade</taxon>
        <taxon>Arundinoideae</taxon>
        <taxon>Arundineae</taxon>
        <taxon>Arundo</taxon>
    </lineage>
</organism>
<keyword evidence="1" id="KW-0812">Transmembrane</keyword>
<reference evidence="2" key="1">
    <citation type="submission" date="2014-09" db="EMBL/GenBank/DDBJ databases">
        <authorList>
            <person name="Magalhaes I.L.F."/>
            <person name="Oliveira U."/>
            <person name="Santos F.R."/>
            <person name="Vidigal T.H.D.A."/>
            <person name="Brescovit A.D."/>
            <person name="Santos A.J."/>
        </authorList>
    </citation>
    <scope>NUCLEOTIDE SEQUENCE</scope>
    <source>
        <tissue evidence="2">Shoot tissue taken approximately 20 cm above the soil surface</tissue>
    </source>
</reference>
<protein>
    <submittedName>
        <fullName evidence="2">Uncharacterized protein</fullName>
    </submittedName>
</protein>
<dbReference type="EMBL" id="GBRH01245888">
    <property type="protein sequence ID" value="JAD52007.1"/>
    <property type="molecule type" value="Transcribed_RNA"/>
</dbReference>